<proteinExistence type="predicted"/>
<dbReference type="PANTHER" id="PTHR33490:SF3">
    <property type="entry name" value="CONSERVED INTEGRAL MEMBRANE PROTEIN"/>
    <property type="match status" value="1"/>
</dbReference>
<dbReference type="Proteomes" id="UP000318349">
    <property type="component" value="Unassembled WGS sequence"/>
</dbReference>
<dbReference type="Pfam" id="PF01841">
    <property type="entry name" value="Transglut_core"/>
    <property type="match status" value="1"/>
</dbReference>
<organism evidence="2 3">
    <name type="scientific">Denitromonas halophila</name>
    <dbReference type="NCBI Taxonomy" id="1629404"/>
    <lineage>
        <taxon>Bacteria</taxon>
        <taxon>Pseudomonadati</taxon>
        <taxon>Pseudomonadota</taxon>
        <taxon>Betaproteobacteria</taxon>
        <taxon>Rhodocyclales</taxon>
        <taxon>Zoogloeaceae</taxon>
        <taxon>Denitromonas</taxon>
    </lineage>
</organism>
<dbReference type="Gene3D" id="3.10.620.30">
    <property type="match status" value="1"/>
</dbReference>
<dbReference type="AlphaFoldDB" id="A0A557REG5"/>
<comment type="caution">
    <text evidence="2">The sequence shown here is derived from an EMBL/GenBank/DDBJ whole genome shotgun (WGS) entry which is preliminary data.</text>
</comment>
<feature type="domain" description="Transglutaminase-like" evidence="1">
    <location>
        <begin position="77"/>
        <end position="149"/>
    </location>
</feature>
<reference evidence="2 3" key="1">
    <citation type="submission" date="2019-07" db="EMBL/GenBank/DDBJ databases">
        <title>The pathways for chlorine oxyanion respiration interact through the shared metabolite chlorate.</title>
        <authorList>
            <person name="Barnum T.P."/>
            <person name="Cheng Y."/>
            <person name="Hill K.A."/>
            <person name="Lucas L.N."/>
            <person name="Carlson H.K."/>
            <person name="Coates J.D."/>
        </authorList>
    </citation>
    <scope>NUCLEOTIDE SEQUENCE [LARGE SCALE GENOMIC DNA]</scope>
    <source>
        <strain evidence="2 3">SFB-1</strain>
    </source>
</reference>
<sequence>MIDASPAVSAPSPADLMATDIIDATHPDVVAMARPLHRREDAPRDTAIRLYHAVRDQIRYDPYKVILTTDAMRASRTLAQGYGWCVTKAALLAALCRACDIPARVGYADVRNHLSTERLNALLGTDVYYWHSYTAIYLDDQWLKATPAFDARLCARAGIAPLEFDGRGDSIFHAFDAAGQRHMEYLHYRGDFSDVPLSSILNTFAARHPKLMALSDGDFFTELEASPP</sequence>
<protein>
    <submittedName>
        <fullName evidence="2">Transglutaminase family protein</fullName>
    </submittedName>
</protein>
<dbReference type="EMBL" id="VMNI01000013">
    <property type="protein sequence ID" value="TVO75442.1"/>
    <property type="molecule type" value="Genomic_DNA"/>
</dbReference>
<dbReference type="SUPFAM" id="SSF54001">
    <property type="entry name" value="Cysteine proteinases"/>
    <property type="match status" value="1"/>
</dbReference>
<dbReference type="SMART" id="SM00460">
    <property type="entry name" value="TGc"/>
    <property type="match status" value="1"/>
</dbReference>
<accession>A0A557REG5</accession>
<evidence type="ECO:0000259" key="1">
    <source>
        <dbReference type="SMART" id="SM00460"/>
    </source>
</evidence>
<gene>
    <name evidence="2" type="ORF">FHP89_13920</name>
</gene>
<evidence type="ECO:0000313" key="2">
    <source>
        <dbReference type="EMBL" id="TVO75442.1"/>
    </source>
</evidence>
<dbReference type="InterPro" id="IPR038765">
    <property type="entry name" value="Papain-like_cys_pep_sf"/>
</dbReference>
<dbReference type="PANTHER" id="PTHR33490">
    <property type="entry name" value="BLR5614 PROTEIN-RELATED"/>
    <property type="match status" value="1"/>
</dbReference>
<dbReference type="InterPro" id="IPR002931">
    <property type="entry name" value="Transglutaminase-like"/>
</dbReference>
<name>A0A557REG5_9RHOO</name>
<evidence type="ECO:0000313" key="3">
    <source>
        <dbReference type="Proteomes" id="UP000318349"/>
    </source>
</evidence>